<name>A0A1H5DF86_9PSEU</name>
<dbReference type="EMBL" id="FNSO01000004">
    <property type="protein sequence ID" value="SED77593.1"/>
    <property type="molecule type" value="Genomic_DNA"/>
</dbReference>
<gene>
    <name evidence="2" type="ORF">SAMN04489727_9340</name>
</gene>
<protein>
    <recommendedName>
        <fullName evidence="4">Secreted protein</fullName>
    </recommendedName>
</protein>
<organism evidence="2 3">
    <name type="scientific">Amycolatopsis tolypomycina</name>
    <dbReference type="NCBI Taxonomy" id="208445"/>
    <lineage>
        <taxon>Bacteria</taxon>
        <taxon>Bacillati</taxon>
        <taxon>Actinomycetota</taxon>
        <taxon>Actinomycetes</taxon>
        <taxon>Pseudonocardiales</taxon>
        <taxon>Pseudonocardiaceae</taxon>
        <taxon>Amycolatopsis</taxon>
    </lineage>
</organism>
<reference evidence="3" key="1">
    <citation type="submission" date="2016-10" db="EMBL/GenBank/DDBJ databases">
        <authorList>
            <person name="Varghese N."/>
            <person name="Submissions S."/>
        </authorList>
    </citation>
    <scope>NUCLEOTIDE SEQUENCE [LARGE SCALE GENOMIC DNA]</scope>
    <source>
        <strain evidence="3">DSM 44544</strain>
    </source>
</reference>
<feature type="signal peptide" evidence="1">
    <location>
        <begin position="1"/>
        <end position="32"/>
    </location>
</feature>
<keyword evidence="1" id="KW-0732">Signal</keyword>
<evidence type="ECO:0000313" key="2">
    <source>
        <dbReference type="EMBL" id="SED77593.1"/>
    </source>
</evidence>
<evidence type="ECO:0000313" key="3">
    <source>
        <dbReference type="Proteomes" id="UP000199622"/>
    </source>
</evidence>
<dbReference type="Proteomes" id="UP000199622">
    <property type="component" value="Unassembled WGS sequence"/>
</dbReference>
<evidence type="ECO:0000256" key="1">
    <source>
        <dbReference type="SAM" id="SignalP"/>
    </source>
</evidence>
<keyword evidence="3" id="KW-1185">Reference proteome</keyword>
<dbReference type="AlphaFoldDB" id="A0A1H5DF86"/>
<dbReference type="STRING" id="208445.SAMN04489727_9340"/>
<sequence>MGKRFVMRGLAAGAVLASAAGLLVGSAGSALADPPVDCGSHWVTDAFHRRHVYYHNCAYAAAIIDVNQSLAPTRQYCVEAKVDFDAGLEIDGVHDLSLDRVKLNHYLDGTYCNWRP</sequence>
<feature type="chain" id="PRO_5011610576" description="Secreted protein" evidence="1">
    <location>
        <begin position="33"/>
        <end position="116"/>
    </location>
</feature>
<proteinExistence type="predicted"/>
<evidence type="ECO:0008006" key="4">
    <source>
        <dbReference type="Google" id="ProtNLM"/>
    </source>
</evidence>
<dbReference type="RefSeq" id="WP_091318930.1">
    <property type="nucleotide sequence ID" value="NZ_FNSO01000004.1"/>
</dbReference>
<accession>A0A1H5DF86</accession>